<reference evidence="5" key="1">
    <citation type="submission" date="2023-08" db="EMBL/GenBank/DDBJ databases">
        <authorList>
            <person name="Alioto T."/>
            <person name="Alioto T."/>
            <person name="Gomez Garrido J."/>
        </authorList>
    </citation>
    <scope>NUCLEOTIDE SEQUENCE</scope>
</reference>
<dbReference type="PANTHER" id="PTHR12446:SF34">
    <property type="entry name" value="PROTEIN LIN-54 HOMOLOG"/>
    <property type="match status" value="1"/>
</dbReference>
<keyword evidence="3" id="KW-0539">Nucleus</keyword>
<proteinExistence type="inferred from homology"/>
<dbReference type="InterPro" id="IPR033467">
    <property type="entry name" value="Tesmin/TSO1-like_CXC"/>
</dbReference>
<dbReference type="Proteomes" id="UP001178508">
    <property type="component" value="Chromosome 5"/>
</dbReference>
<dbReference type="SMART" id="SM01114">
    <property type="entry name" value="CXC"/>
    <property type="match status" value="2"/>
</dbReference>
<evidence type="ECO:0000256" key="3">
    <source>
        <dbReference type="ARBA" id="ARBA00023242"/>
    </source>
</evidence>
<protein>
    <submittedName>
        <fullName evidence="5">Spexin prohormone 2 isoform X1</fullName>
    </submittedName>
</protein>
<dbReference type="PANTHER" id="PTHR12446">
    <property type="entry name" value="TESMIN/TSO1-RELATED"/>
    <property type="match status" value="1"/>
</dbReference>
<evidence type="ECO:0000313" key="6">
    <source>
        <dbReference type="Proteomes" id="UP001178508"/>
    </source>
</evidence>
<evidence type="ECO:0000256" key="2">
    <source>
        <dbReference type="ARBA" id="ARBA00007267"/>
    </source>
</evidence>
<comment type="subcellular location">
    <subcellularLocation>
        <location evidence="1">Nucleus</location>
    </subcellularLocation>
</comment>
<dbReference type="InterPro" id="IPR028307">
    <property type="entry name" value="Lin-54_fam"/>
</dbReference>
<evidence type="ECO:0000259" key="4">
    <source>
        <dbReference type="PROSITE" id="PS51634"/>
    </source>
</evidence>
<organism evidence="5 6">
    <name type="scientific">Xyrichtys novacula</name>
    <name type="common">Pearly razorfish</name>
    <name type="synonym">Hemipteronotus novacula</name>
    <dbReference type="NCBI Taxonomy" id="13765"/>
    <lineage>
        <taxon>Eukaryota</taxon>
        <taxon>Metazoa</taxon>
        <taxon>Chordata</taxon>
        <taxon>Craniata</taxon>
        <taxon>Vertebrata</taxon>
        <taxon>Euteleostomi</taxon>
        <taxon>Actinopterygii</taxon>
        <taxon>Neopterygii</taxon>
        <taxon>Teleostei</taxon>
        <taxon>Neoteleostei</taxon>
        <taxon>Acanthomorphata</taxon>
        <taxon>Eupercaria</taxon>
        <taxon>Labriformes</taxon>
        <taxon>Labridae</taxon>
        <taxon>Xyrichtys</taxon>
    </lineage>
</organism>
<sequence length="456" mass="50491">MDSPGTELDPAQEECLNVETDCSFSKEGGQYVLSKPAGAPMLGGPSSAFSLPGEDPPPQQQGIHTMMGYPQNFGFLCPYHSSQSQTASNYPQSHPYYFLPGPGPGLSNSSHMTYLSAPWFPYEPGLNSSMMTRDAFYPVAGPFDSQAVDPQRETPHHTPPVLCNEERGGQEMLAEPCESGPVFYTLTPASILREEDLTQRGHEEQFTYNFNVFRTPDQLPMYMWPALPLFEYRDQSPSMVPETPPQRVCSSLSPTVDCEVTSGNPVCRVFSRKPCRCARSRCLKLYCECFANGLMCYSCECSNCFNNPEHVMERREAIKVHAGRNPDAFKTKIVLGGSGEVEAWLERGCKCKRSGCLKNYCQCYEANVRCTPSCKCSGCRNFKNKSETGESESTTKDKDNCPGSVITHEVVEAVFGSLLARAERAAKEGQSSTQAEQEVLEEFGQCMAQIVKAMFE</sequence>
<dbReference type="EMBL" id="OY660868">
    <property type="protein sequence ID" value="CAJ1057091.1"/>
    <property type="molecule type" value="Genomic_DNA"/>
</dbReference>
<accession>A0AAV1F8P1</accession>
<dbReference type="PROSITE" id="PS51634">
    <property type="entry name" value="CRC"/>
    <property type="match status" value="1"/>
</dbReference>
<comment type="similarity">
    <text evidence="2">Belongs to the lin-54 family.</text>
</comment>
<dbReference type="GO" id="GO:0006355">
    <property type="term" value="P:regulation of DNA-templated transcription"/>
    <property type="evidence" value="ECO:0007669"/>
    <property type="project" value="TreeGrafter"/>
</dbReference>
<evidence type="ECO:0000256" key="1">
    <source>
        <dbReference type="ARBA" id="ARBA00004123"/>
    </source>
</evidence>
<evidence type="ECO:0000313" key="5">
    <source>
        <dbReference type="EMBL" id="CAJ1057091.1"/>
    </source>
</evidence>
<feature type="domain" description="CRC" evidence="4">
    <location>
        <begin position="271"/>
        <end position="384"/>
    </location>
</feature>
<dbReference type="AlphaFoldDB" id="A0AAV1F8P1"/>
<dbReference type="GO" id="GO:0005634">
    <property type="term" value="C:nucleus"/>
    <property type="evidence" value="ECO:0007669"/>
    <property type="project" value="UniProtKB-SubCell"/>
</dbReference>
<keyword evidence="6" id="KW-1185">Reference proteome</keyword>
<dbReference type="InterPro" id="IPR005172">
    <property type="entry name" value="CRC"/>
</dbReference>
<gene>
    <name evidence="5" type="ORF">XNOV1_A042820</name>
</gene>
<name>A0AAV1F8P1_XYRNO</name>
<dbReference type="Pfam" id="PF03638">
    <property type="entry name" value="TCR"/>
    <property type="match status" value="2"/>
</dbReference>